<reference evidence="2 3" key="1">
    <citation type="submission" date="2016-02" db="EMBL/GenBank/DDBJ databases">
        <title>Genome analysis of coral dinoflagellate symbionts highlights evolutionary adaptations to a symbiotic lifestyle.</title>
        <authorList>
            <person name="Aranda M."/>
            <person name="Li Y."/>
            <person name="Liew Y.J."/>
            <person name="Baumgarten S."/>
            <person name="Simakov O."/>
            <person name="Wilson M."/>
            <person name="Piel J."/>
            <person name="Ashoor H."/>
            <person name="Bougouffa S."/>
            <person name="Bajic V.B."/>
            <person name="Ryu T."/>
            <person name="Ravasi T."/>
            <person name="Bayer T."/>
            <person name="Micklem G."/>
            <person name="Kim H."/>
            <person name="Bhak J."/>
            <person name="Lajeunesse T.C."/>
            <person name="Voolstra C.R."/>
        </authorList>
    </citation>
    <scope>NUCLEOTIDE SEQUENCE [LARGE SCALE GENOMIC DNA]</scope>
    <source>
        <strain evidence="2 3">CCMP2467</strain>
    </source>
</reference>
<evidence type="ECO:0000313" key="3">
    <source>
        <dbReference type="Proteomes" id="UP000186817"/>
    </source>
</evidence>
<feature type="region of interest" description="Disordered" evidence="1">
    <location>
        <begin position="277"/>
        <end position="311"/>
    </location>
</feature>
<evidence type="ECO:0000313" key="2">
    <source>
        <dbReference type="EMBL" id="OLP87043.1"/>
    </source>
</evidence>
<dbReference type="OrthoDB" id="408703at2759"/>
<dbReference type="EMBL" id="LSRX01000884">
    <property type="protein sequence ID" value="OLP87043.1"/>
    <property type="molecule type" value="Genomic_DNA"/>
</dbReference>
<organism evidence="2 3">
    <name type="scientific">Symbiodinium microadriaticum</name>
    <name type="common">Dinoflagellate</name>
    <name type="synonym">Zooxanthella microadriatica</name>
    <dbReference type="NCBI Taxonomy" id="2951"/>
    <lineage>
        <taxon>Eukaryota</taxon>
        <taxon>Sar</taxon>
        <taxon>Alveolata</taxon>
        <taxon>Dinophyceae</taxon>
        <taxon>Suessiales</taxon>
        <taxon>Symbiodiniaceae</taxon>
        <taxon>Symbiodinium</taxon>
    </lineage>
</organism>
<protein>
    <submittedName>
        <fullName evidence="2">Uncharacterized protein</fullName>
    </submittedName>
</protein>
<dbReference type="AlphaFoldDB" id="A0A1Q9CVT5"/>
<dbReference type="Proteomes" id="UP000186817">
    <property type="component" value="Unassembled WGS sequence"/>
</dbReference>
<accession>A0A1Q9CVT5</accession>
<gene>
    <name evidence="2" type="ORF">AK812_SmicGene31782</name>
</gene>
<proteinExistence type="predicted"/>
<keyword evidence="3" id="KW-1185">Reference proteome</keyword>
<sequence>MYRPHVTLEPCTAKPPAEKGAAEIADAESFLPDKLFQMMDGMRQGLMKAHSIALPGMMGLFAMRAFSKDDVVLVPAHQSLACNMCLIRLHSKFWSVPLALLINVRQWRPLQDAAAAASDKCYIISPVLDGIGRVKSFGMFGTHERDLWTLVRSCLGPDIRKTPNVDLCRSGTGPYTFHSRPPKQSQRGKNSCGRMPRVLKYGNRLGLGSAATEPARADGRADVADARPLKVAEFQTDVTMETDEDLEAQLEEFLEQNPEQVAEVKHKAMKDKAHAVSLNTETACDPKDVEDADTDPKDVEDADTEPPGKETALKTLNETPEWRLVQLQNDEGKMELRIQSKTIAAEDAYPVWSPTKTTVVWYGQGPLKLSDLMKDREVIGIDFSAYENGSFPKQPSKVAWEGSAEAQHILEGFAAMKTPPEPIFEVTTVNASEAQLSDHSKGKRRKIQKGVIIKEWSRLQMPQLEFFACEIDGKKRDVLLNQTLVPPLKHLFGEVSSLINGVSYDFKQKRYVSIEEPPHVVICGFPCKDLSVLKREQIPFQPGSGVSGTVFFEVAELLGAFDRHSRECGWHPAKTPRGCWQDAVGGRVTPQQDFARAIGLTRKLTPNCTPESR</sequence>
<name>A0A1Q9CVT5_SYMMI</name>
<feature type="region of interest" description="Disordered" evidence="1">
    <location>
        <begin position="173"/>
        <end position="194"/>
    </location>
</feature>
<feature type="compositionally biased region" description="Basic and acidic residues" evidence="1">
    <location>
        <begin position="284"/>
        <end position="299"/>
    </location>
</feature>
<evidence type="ECO:0000256" key="1">
    <source>
        <dbReference type="SAM" id="MobiDB-lite"/>
    </source>
</evidence>
<comment type="caution">
    <text evidence="2">The sequence shown here is derived from an EMBL/GenBank/DDBJ whole genome shotgun (WGS) entry which is preliminary data.</text>
</comment>